<evidence type="ECO:0000313" key="4">
    <source>
        <dbReference type="EMBL" id="HDS10180.1"/>
    </source>
</evidence>
<organism evidence="4">
    <name type="scientific">Fervidicoccus fontis</name>
    <dbReference type="NCBI Taxonomy" id="683846"/>
    <lineage>
        <taxon>Archaea</taxon>
        <taxon>Thermoproteota</taxon>
        <taxon>Thermoprotei</taxon>
        <taxon>Fervidicoccales</taxon>
        <taxon>Fervidicoccaceae</taxon>
        <taxon>Fervidicoccus</taxon>
    </lineage>
</organism>
<accession>A0A7C1E225</accession>
<dbReference type="InterPro" id="IPR002068">
    <property type="entry name" value="A-crystallin/Hsp20_dom"/>
</dbReference>
<dbReference type="SUPFAM" id="SSF49764">
    <property type="entry name" value="HSP20-like chaperones"/>
    <property type="match status" value="1"/>
</dbReference>
<protein>
    <submittedName>
        <fullName evidence="4">Hsp20/alpha crystallin family protein</fullName>
    </submittedName>
</protein>
<proteinExistence type="inferred from homology"/>
<dbReference type="PROSITE" id="PS01031">
    <property type="entry name" value="SHSP"/>
    <property type="match status" value="1"/>
</dbReference>
<dbReference type="CDD" id="cd06464">
    <property type="entry name" value="ACD_sHsps-like"/>
    <property type="match status" value="1"/>
</dbReference>
<dbReference type="Gene3D" id="2.60.40.790">
    <property type="match status" value="1"/>
</dbReference>
<dbReference type="EMBL" id="DSDY01000035">
    <property type="protein sequence ID" value="HDS10180.1"/>
    <property type="molecule type" value="Genomic_DNA"/>
</dbReference>
<comment type="caution">
    <text evidence="4">The sequence shown here is derived from an EMBL/GenBank/DDBJ whole genome shotgun (WGS) entry which is preliminary data.</text>
</comment>
<name>A0A7C1E225_9CREN</name>
<feature type="domain" description="SHSP" evidence="3">
    <location>
        <begin position="37"/>
        <end position="140"/>
    </location>
</feature>
<evidence type="ECO:0000256" key="1">
    <source>
        <dbReference type="PROSITE-ProRule" id="PRU00285"/>
    </source>
</evidence>
<sequence length="140" mass="16471">MDEEIRRLINLMYRRLWELRKELEDVYEYSFSRITSPYTRGPIEPLHSIYEFPDEYVIIVDIPVADSSSITVQVSGDYLEIKARMIVREAIESMLHAEYRREEALYVKRILLPPDADAFSMRYRVSGGRLIINIPKKAGL</sequence>
<comment type="similarity">
    <text evidence="1 2">Belongs to the small heat shock protein (HSP20) family.</text>
</comment>
<dbReference type="AlphaFoldDB" id="A0A7C1E225"/>
<reference evidence="4" key="1">
    <citation type="journal article" date="2020" name="mSystems">
        <title>Genome- and Community-Level Interaction Insights into Carbon Utilization and Element Cycling Functions of Hydrothermarchaeota in Hydrothermal Sediment.</title>
        <authorList>
            <person name="Zhou Z."/>
            <person name="Liu Y."/>
            <person name="Xu W."/>
            <person name="Pan J."/>
            <person name="Luo Z.H."/>
            <person name="Li M."/>
        </authorList>
    </citation>
    <scope>NUCLEOTIDE SEQUENCE [LARGE SCALE GENOMIC DNA]</scope>
    <source>
        <strain evidence="4">SpSt-123</strain>
    </source>
</reference>
<gene>
    <name evidence="4" type="ORF">ENO04_00945</name>
</gene>
<dbReference type="Pfam" id="PF00011">
    <property type="entry name" value="HSP20"/>
    <property type="match status" value="1"/>
</dbReference>
<evidence type="ECO:0000259" key="3">
    <source>
        <dbReference type="PROSITE" id="PS01031"/>
    </source>
</evidence>
<dbReference type="InterPro" id="IPR008978">
    <property type="entry name" value="HSP20-like_chaperone"/>
</dbReference>
<evidence type="ECO:0000256" key="2">
    <source>
        <dbReference type="RuleBase" id="RU003616"/>
    </source>
</evidence>